<sequence length="101" mass="11379">MRLEPRRIAPRHGLTIFHFIIDCQQQCCAPWASSCTDTRTSDVTTPDTVGQLHQFHSPLRERVKHLRRILETIAICNHSRGGLHACTVVGLAHPAMTRSTI</sequence>
<evidence type="ECO:0000313" key="2">
    <source>
        <dbReference type="Proteomes" id="UP000030671"/>
    </source>
</evidence>
<proteinExistence type="predicted"/>
<dbReference type="RefSeq" id="XP_009549324.1">
    <property type="nucleotide sequence ID" value="XM_009551029.1"/>
</dbReference>
<dbReference type="KEGG" id="hir:HETIRDRAFT_420229"/>
<protein>
    <submittedName>
        <fullName evidence="1">Uncharacterized protein</fullName>
    </submittedName>
</protein>
<evidence type="ECO:0000313" key="1">
    <source>
        <dbReference type="EMBL" id="ETW79053.1"/>
    </source>
</evidence>
<accession>W4JZP9</accession>
<organism evidence="1 2">
    <name type="scientific">Heterobasidion irregulare (strain TC 32-1)</name>
    <dbReference type="NCBI Taxonomy" id="747525"/>
    <lineage>
        <taxon>Eukaryota</taxon>
        <taxon>Fungi</taxon>
        <taxon>Dikarya</taxon>
        <taxon>Basidiomycota</taxon>
        <taxon>Agaricomycotina</taxon>
        <taxon>Agaricomycetes</taxon>
        <taxon>Russulales</taxon>
        <taxon>Bondarzewiaceae</taxon>
        <taxon>Heterobasidion</taxon>
        <taxon>Heterobasidion annosum species complex</taxon>
    </lineage>
</organism>
<dbReference type="PROSITE" id="PS51257">
    <property type="entry name" value="PROKAR_LIPOPROTEIN"/>
    <property type="match status" value="1"/>
</dbReference>
<dbReference type="HOGENOM" id="CLU_2292058_0_0_1"/>
<dbReference type="AlphaFoldDB" id="W4JZP9"/>
<dbReference type="EMBL" id="KI925461">
    <property type="protein sequence ID" value="ETW79053.1"/>
    <property type="molecule type" value="Genomic_DNA"/>
</dbReference>
<dbReference type="Proteomes" id="UP000030671">
    <property type="component" value="Unassembled WGS sequence"/>
</dbReference>
<dbReference type="InParanoid" id="W4JZP9"/>
<gene>
    <name evidence="1" type="ORF">HETIRDRAFT_420229</name>
</gene>
<keyword evidence="2" id="KW-1185">Reference proteome</keyword>
<dbReference type="GeneID" id="20673636"/>
<name>W4JZP9_HETIT</name>
<reference evidence="1 2" key="1">
    <citation type="journal article" date="2012" name="New Phytol.">
        <title>Insight into trade-off between wood decay and parasitism from the genome of a fungal forest pathogen.</title>
        <authorList>
            <person name="Olson A."/>
            <person name="Aerts A."/>
            <person name="Asiegbu F."/>
            <person name="Belbahri L."/>
            <person name="Bouzid O."/>
            <person name="Broberg A."/>
            <person name="Canback B."/>
            <person name="Coutinho P.M."/>
            <person name="Cullen D."/>
            <person name="Dalman K."/>
            <person name="Deflorio G."/>
            <person name="van Diepen L.T."/>
            <person name="Dunand C."/>
            <person name="Duplessis S."/>
            <person name="Durling M."/>
            <person name="Gonthier P."/>
            <person name="Grimwood J."/>
            <person name="Fossdal C.G."/>
            <person name="Hansson D."/>
            <person name="Henrissat B."/>
            <person name="Hietala A."/>
            <person name="Himmelstrand K."/>
            <person name="Hoffmeister D."/>
            <person name="Hogberg N."/>
            <person name="James T.Y."/>
            <person name="Karlsson M."/>
            <person name="Kohler A."/>
            <person name="Kues U."/>
            <person name="Lee Y.H."/>
            <person name="Lin Y.C."/>
            <person name="Lind M."/>
            <person name="Lindquist E."/>
            <person name="Lombard V."/>
            <person name="Lucas S."/>
            <person name="Lunden K."/>
            <person name="Morin E."/>
            <person name="Murat C."/>
            <person name="Park J."/>
            <person name="Raffaello T."/>
            <person name="Rouze P."/>
            <person name="Salamov A."/>
            <person name="Schmutz J."/>
            <person name="Solheim H."/>
            <person name="Stahlberg J."/>
            <person name="Velez H."/>
            <person name="de Vries R.P."/>
            <person name="Wiebenga A."/>
            <person name="Woodward S."/>
            <person name="Yakovlev I."/>
            <person name="Garbelotto M."/>
            <person name="Martin F."/>
            <person name="Grigoriev I.V."/>
            <person name="Stenlid J."/>
        </authorList>
    </citation>
    <scope>NUCLEOTIDE SEQUENCE [LARGE SCALE GENOMIC DNA]</scope>
    <source>
        <strain evidence="1 2">TC 32-1</strain>
    </source>
</reference>